<organism evidence="6 7">
    <name type="scientific">Huso huso</name>
    <name type="common">Beluga</name>
    <name type="synonym">Acipenser huso</name>
    <dbReference type="NCBI Taxonomy" id="61971"/>
    <lineage>
        <taxon>Eukaryota</taxon>
        <taxon>Metazoa</taxon>
        <taxon>Chordata</taxon>
        <taxon>Craniata</taxon>
        <taxon>Vertebrata</taxon>
        <taxon>Euteleostomi</taxon>
        <taxon>Actinopterygii</taxon>
        <taxon>Chondrostei</taxon>
        <taxon>Acipenseriformes</taxon>
        <taxon>Acipenseridae</taxon>
        <taxon>Huso</taxon>
    </lineage>
</organism>
<dbReference type="PROSITE" id="PS00018">
    <property type="entry name" value="EF_HAND_1"/>
    <property type="match status" value="1"/>
</dbReference>
<dbReference type="InterPro" id="IPR018247">
    <property type="entry name" value="EF_Hand_1_Ca_BS"/>
</dbReference>
<reference evidence="6 7" key="1">
    <citation type="submission" date="2021-05" db="EMBL/GenBank/DDBJ databases">
        <authorList>
            <person name="Zahm M."/>
            <person name="Klopp C."/>
            <person name="Cabau C."/>
            <person name="Kuhl H."/>
            <person name="Suciu R."/>
            <person name="Ciorpac M."/>
            <person name="Holostenco D."/>
            <person name="Gessner J."/>
            <person name="Wuertz S."/>
            <person name="Hohne C."/>
            <person name="Stock M."/>
            <person name="Gislard M."/>
            <person name="Lluch J."/>
            <person name="Milhes M."/>
            <person name="Lampietro C."/>
            <person name="Lopez Roques C."/>
            <person name="Donnadieu C."/>
            <person name="Du K."/>
            <person name="Schartl M."/>
            <person name="Guiguen Y."/>
        </authorList>
    </citation>
    <scope>NUCLEOTIDE SEQUENCE [LARGE SCALE GENOMIC DNA]</scope>
    <source>
        <strain evidence="6">Hh-F2</strain>
        <tissue evidence="6">Blood</tissue>
    </source>
</reference>
<dbReference type="Proteomes" id="UP001369086">
    <property type="component" value="Unassembled WGS sequence"/>
</dbReference>
<dbReference type="PANTHER" id="PTHR11639:SF134">
    <property type="entry name" value="PROTEIN S100-A1-RELATED"/>
    <property type="match status" value="1"/>
</dbReference>
<evidence type="ECO:0000256" key="1">
    <source>
        <dbReference type="ARBA" id="ARBA00007323"/>
    </source>
</evidence>
<evidence type="ECO:0000313" key="5">
    <source>
        <dbReference type="EMBL" id="KAK6467049.1"/>
    </source>
</evidence>
<dbReference type="InterPro" id="IPR013787">
    <property type="entry name" value="S100_Ca-bd_sub"/>
</dbReference>
<dbReference type="EMBL" id="JAHFZB010000032">
    <property type="protein sequence ID" value="KAK6471398.1"/>
    <property type="molecule type" value="Genomic_DNA"/>
</dbReference>
<protein>
    <submittedName>
        <fullName evidence="6">Protein S100-G-like</fullName>
    </submittedName>
</protein>
<dbReference type="EMBL" id="JAHFZB010000051">
    <property type="protein sequence ID" value="KAK6467049.1"/>
    <property type="molecule type" value="Genomic_DNA"/>
</dbReference>
<keyword evidence="3" id="KW-0106">Calcium</keyword>
<feature type="domain" description="S100/CaBP-9k-type calcium binding subdomain" evidence="4">
    <location>
        <begin position="4"/>
        <end position="46"/>
    </location>
</feature>
<evidence type="ECO:0000313" key="6">
    <source>
        <dbReference type="EMBL" id="KAK6471398.1"/>
    </source>
</evidence>
<dbReference type="InterPro" id="IPR034325">
    <property type="entry name" value="S-100_dom"/>
</dbReference>
<dbReference type="SUPFAM" id="SSF47473">
    <property type="entry name" value="EF-hand"/>
    <property type="match status" value="1"/>
</dbReference>
<comment type="caution">
    <text evidence="6">The sequence shown here is derived from an EMBL/GenBank/DDBJ whole genome shotgun (WGS) entry which is preliminary data.</text>
</comment>
<dbReference type="Gene3D" id="1.10.238.10">
    <property type="entry name" value="EF-hand"/>
    <property type="match status" value="1"/>
</dbReference>
<evidence type="ECO:0000256" key="2">
    <source>
        <dbReference type="ARBA" id="ARBA00022723"/>
    </source>
</evidence>
<accession>A0ABR0YFQ2</accession>
<evidence type="ECO:0000313" key="7">
    <source>
        <dbReference type="Proteomes" id="UP001369086"/>
    </source>
</evidence>
<name>A0ABR0YFQ2_HUSHU</name>
<dbReference type="InterPro" id="IPR011992">
    <property type="entry name" value="EF-hand-dom_pair"/>
</dbReference>
<keyword evidence="2" id="KW-0479">Metal-binding</keyword>
<dbReference type="SMART" id="SM01394">
    <property type="entry name" value="S_100"/>
    <property type="match status" value="1"/>
</dbReference>
<sequence>MTQLEQAAKAVAEVFNKYAGQDAEKDVLSKEELKALLQAEIPRLKNISSAHASRMLIRIDDNKSKSIDLKEFGTLVGYLAKEYKTC</sequence>
<proteinExistence type="inferred from homology"/>
<dbReference type="CDD" id="cd00213">
    <property type="entry name" value="S-100"/>
    <property type="match status" value="1"/>
</dbReference>
<evidence type="ECO:0000259" key="4">
    <source>
        <dbReference type="SMART" id="SM01394"/>
    </source>
</evidence>
<dbReference type="Pfam" id="PF01023">
    <property type="entry name" value="S_100"/>
    <property type="match status" value="1"/>
</dbReference>
<dbReference type="PANTHER" id="PTHR11639">
    <property type="entry name" value="S100 CALCIUM-BINDING PROTEIN"/>
    <property type="match status" value="1"/>
</dbReference>
<gene>
    <name evidence="6" type="ORF">HHUSO_G29800</name>
    <name evidence="5" type="ORF">HHUSO_G35414</name>
</gene>
<comment type="similarity">
    <text evidence="1">Belongs to the S-100 family.</text>
</comment>
<keyword evidence="7" id="KW-1185">Reference proteome</keyword>
<evidence type="ECO:0000256" key="3">
    <source>
        <dbReference type="ARBA" id="ARBA00022837"/>
    </source>
</evidence>